<evidence type="ECO:0000256" key="3">
    <source>
        <dbReference type="ARBA" id="ARBA00047960"/>
    </source>
</evidence>
<name>A0A803MVH6_CHEQI</name>
<evidence type="ECO:0000256" key="1">
    <source>
        <dbReference type="ARBA" id="ARBA00012452"/>
    </source>
</evidence>
<dbReference type="SUPFAM" id="SSF47616">
    <property type="entry name" value="GST C-terminal domain-like"/>
    <property type="match status" value="1"/>
</dbReference>
<evidence type="ECO:0000259" key="6">
    <source>
        <dbReference type="PROSITE" id="PS50405"/>
    </source>
</evidence>
<dbReference type="SFLD" id="SFLDS00019">
    <property type="entry name" value="Glutathione_Transferase_(cytos"/>
    <property type="match status" value="1"/>
</dbReference>
<dbReference type="InterPro" id="IPR040079">
    <property type="entry name" value="Glutathione_S-Trfase"/>
</dbReference>
<accession>A0A803MVH6</accession>
<feature type="domain" description="GST C-terminal" evidence="6">
    <location>
        <begin position="87"/>
        <end position="211"/>
    </location>
</feature>
<dbReference type="EnsemblPlants" id="AUR62035903-RA">
    <property type="protein sequence ID" value="AUR62035903-RA:cds"/>
    <property type="gene ID" value="AUR62035903"/>
</dbReference>
<sequence length="224" mass="26261">MENVKLFGTWPSPFSYRVIWVLELKGIKYDYIEEDLANKSSLLLQYNPVHKKIPVLVHNEKPICESLVILEYLEEIWPHQHPLLPKEPYERAMVRFWAKFADEKGIVIWILFRTTGEDQAKAKKECFDMLETLEEHGNLGTNTFFGGENVGLADLAVASVIHWLEVIEQVLEIKLFEVTTFPSLYNWFNNFKDVPIIKSNIPDQHQMFLSFKKQRERLMDASSM</sequence>
<evidence type="ECO:0000313" key="8">
    <source>
        <dbReference type="Proteomes" id="UP000596660"/>
    </source>
</evidence>
<dbReference type="Proteomes" id="UP000596660">
    <property type="component" value="Unplaced"/>
</dbReference>
<dbReference type="FunFam" id="3.40.30.10:FF:000014">
    <property type="entry name" value="Tau class glutathione S-transferase"/>
    <property type="match status" value="1"/>
</dbReference>
<dbReference type="OrthoDB" id="4951845at2759"/>
<dbReference type="SUPFAM" id="SSF52833">
    <property type="entry name" value="Thioredoxin-like"/>
    <property type="match status" value="1"/>
</dbReference>
<dbReference type="Pfam" id="PF02798">
    <property type="entry name" value="GST_N"/>
    <property type="match status" value="1"/>
</dbReference>
<protein>
    <recommendedName>
        <fullName evidence="1">glutathione transferase</fullName>
        <ecNumber evidence="1">2.5.1.18</ecNumber>
    </recommendedName>
</protein>
<reference evidence="7" key="2">
    <citation type="submission" date="2021-03" db="UniProtKB">
        <authorList>
            <consortium name="EnsemblPlants"/>
        </authorList>
    </citation>
    <scope>IDENTIFICATION</scope>
</reference>
<feature type="domain" description="GST N-terminal" evidence="5">
    <location>
        <begin position="2"/>
        <end position="81"/>
    </location>
</feature>
<dbReference type="Pfam" id="PF00043">
    <property type="entry name" value="GST_C"/>
    <property type="match status" value="1"/>
</dbReference>
<dbReference type="InterPro" id="IPR045074">
    <property type="entry name" value="GST_C_Tau"/>
</dbReference>
<evidence type="ECO:0000256" key="4">
    <source>
        <dbReference type="RuleBase" id="RU003494"/>
    </source>
</evidence>
<keyword evidence="8" id="KW-1185">Reference proteome</keyword>
<comment type="catalytic activity">
    <reaction evidence="3">
        <text>RX + glutathione = an S-substituted glutathione + a halide anion + H(+)</text>
        <dbReference type="Rhea" id="RHEA:16437"/>
        <dbReference type="ChEBI" id="CHEBI:15378"/>
        <dbReference type="ChEBI" id="CHEBI:16042"/>
        <dbReference type="ChEBI" id="CHEBI:17792"/>
        <dbReference type="ChEBI" id="CHEBI:57925"/>
        <dbReference type="ChEBI" id="CHEBI:90779"/>
        <dbReference type="EC" id="2.5.1.18"/>
    </reaction>
</comment>
<dbReference type="SFLD" id="SFLDG00358">
    <property type="entry name" value="Main_(cytGST)"/>
    <property type="match status" value="1"/>
</dbReference>
<dbReference type="InterPro" id="IPR004045">
    <property type="entry name" value="Glutathione_S-Trfase_N"/>
</dbReference>
<dbReference type="InterPro" id="IPR004046">
    <property type="entry name" value="GST_C"/>
</dbReference>
<gene>
    <name evidence="7" type="primary">LOC110727296</name>
</gene>
<comment type="similarity">
    <text evidence="4">Belongs to the GST superfamily.</text>
</comment>
<dbReference type="KEGG" id="cqi:110727296"/>
<dbReference type="OMA" id="HCIRVVL"/>
<dbReference type="InterPro" id="IPR010987">
    <property type="entry name" value="Glutathione-S-Trfase_C-like"/>
</dbReference>
<dbReference type="GO" id="GO:0004364">
    <property type="term" value="F:glutathione transferase activity"/>
    <property type="evidence" value="ECO:0007669"/>
    <property type="project" value="UniProtKB-EC"/>
</dbReference>
<dbReference type="CDD" id="cd03058">
    <property type="entry name" value="GST_N_Tau"/>
    <property type="match status" value="1"/>
</dbReference>
<keyword evidence="2" id="KW-0808">Transferase</keyword>
<dbReference type="PANTHER" id="PTHR11260:SF679">
    <property type="entry name" value="GLUTATHIONE TRANSFERASE"/>
    <property type="match status" value="1"/>
</dbReference>
<dbReference type="InterPro" id="IPR036282">
    <property type="entry name" value="Glutathione-S-Trfase_C_sf"/>
</dbReference>
<evidence type="ECO:0000313" key="7">
    <source>
        <dbReference type="EnsemblPlants" id="AUR62035903-RA:cds"/>
    </source>
</evidence>
<dbReference type="RefSeq" id="XP_021762551.1">
    <property type="nucleotide sequence ID" value="XM_021906859.1"/>
</dbReference>
<dbReference type="GO" id="GO:0005737">
    <property type="term" value="C:cytoplasm"/>
    <property type="evidence" value="ECO:0007669"/>
    <property type="project" value="TreeGrafter"/>
</dbReference>
<dbReference type="CDD" id="cd03185">
    <property type="entry name" value="GST_C_Tau"/>
    <property type="match status" value="1"/>
</dbReference>
<dbReference type="GO" id="GO:0006749">
    <property type="term" value="P:glutathione metabolic process"/>
    <property type="evidence" value="ECO:0007669"/>
    <property type="project" value="InterPro"/>
</dbReference>
<dbReference type="PROSITE" id="PS50405">
    <property type="entry name" value="GST_CTER"/>
    <property type="match status" value="1"/>
</dbReference>
<dbReference type="InterPro" id="IPR036249">
    <property type="entry name" value="Thioredoxin-like_sf"/>
</dbReference>
<dbReference type="PROSITE" id="PS50404">
    <property type="entry name" value="GST_NTER"/>
    <property type="match status" value="1"/>
</dbReference>
<dbReference type="InterPro" id="IPR045073">
    <property type="entry name" value="Omega/Tau-like"/>
</dbReference>
<dbReference type="SFLD" id="SFLDG01152">
    <property type="entry name" value="Main.3:_Omega-_and_Tau-like"/>
    <property type="match status" value="1"/>
</dbReference>
<organism evidence="7 8">
    <name type="scientific">Chenopodium quinoa</name>
    <name type="common">Quinoa</name>
    <dbReference type="NCBI Taxonomy" id="63459"/>
    <lineage>
        <taxon>Eukaryota</taxon>
        <taxon>Viridiplantae</taxon>
        <taxon>Streptophyta</taxon>
        <taxon>Embryophyta</taxon>
        <taxon>Tracheophyta</taxon>
        <taxon>Spermatophyta</taxon>
        <taxon>Magnoliopsida</taxon>
        <taxon>eudicotyledons</taxon>
        <taxon>Gunneridae</taxon>
        <taxon>Pentapetalae</taxon>
        <taxon>Caryophyllales</taxon>
        <taxon>Chenopodiaceae</taxon>
        <taxon>Chenopodioideae</taxon>
        <taxon>Atripliceae</taxon>
        <taxon>Chenopodium</taxon>
    </lineage>
</organism>
<dbReference type="PANTHER" id="PTHR11260">
    <property type="entry name" value="GLUTATHIONE S-TRANSFERASE, GST, SUPERFAMILY, GST DOMAIN CONTAINING"/>
    <property type="match status" value="1"/>
</dbReference>
<dbReference type="Gene3D" id="1.20.1050.10">
    <property type="match status" value="1"/>
</dbReference>
<evidence type="ECO:0000256" key="2">
    <source>
        <dbReference type="ARBA" id="ARBA00022679"/>
    </source>
</evidence>
<dbReference type="AlphaFoldDB" id="A0A803MVH6"/>
<evidence type="ECO:0000259" key="5">
    <source>
        <dbReference type="PROSITE" id="PS50404"/>
    </source>
</evidence>
<dbReference type="FunFam" id="1.20.1050.10:FF:000012">
    <property type="entry name" value="Tau class glutathione S-transferase"/>
    <property type="match status" value="1"/>
</dbReference>
<proteinExistence type="inferred from homology"/>
<dbReference type="Gene3D" id="3.40.30.10">
    <property type="entry name" value="Glutaredoxin"/>
    <property type="match status" value="1"/>
</dbReference>
<dbReference type="Gramene" id="AUR62035903-RA">
    <property type="protein sequence ID" value="AUR62035903-RA:cds"/>
    <property type="gene ID" value="AUR62035903"/>
</dbReference>
<reference evidence="7" key="1">
    <citation type="journal article" date="2017" name="Nature">
        <title>The genome of Chenopodium quinoa.</title>
        <authorList>
            <person name="Jarvis D.E."/>
            <person name="Ho Y.S."/>
            <person name="Lightfoot D.J."/>
            <person name="Schmoeckel S.M."/>
            <person name="Li B."/>
            <person name="Borm T.J.A."/>
            <person name="Ohyanagi H."/>
            <person name="Mineta K."/>
            <person name="Michell C.T."/>
            <person name="Saber N."/>
            <person name="Kharbatia N.M."/>
            <person name="Rupper R.R."/>
            <person name="Sharp A.R."/>
            <person name="Dally N."/>
            <person name="Boughton B.A."/>
            <person name="Woo Y.H."/>
            <person name="Gao G."/>
            <person name="Schijlen E.G.W.M."/>
            <person name="Guo X."/>
            <person name="Momin A.A."/>
            <person name="Negrao S."/>
            <person name="Al-Babili S."/>
            <person name="Gehring C."/>
            <person name="Roessner U."/>
            <person name="Jung C."/>
            <person name="Murphy K."/>
            <person name="Arold S.T."/>
            <person name="Gojobori T."/>
            <person name="van der Linden C.G."/>
            <person name="van Loo E.N."/>
            <person name="Jellen E.N."/>
            <person name="Maughan P.J."/>
            <person name="Tester M."/>
        </authorList>
    </citation>
    <scope>NUCLEOTIDE SEQUENCE [LARGE SCALE GENOMIC DNA]</scope>
    <source>
        <strain evidence="7">cv. PI 614886</strain>
    </source>
</reference>
<dbReference type="EC" id="2.5.1.18" evidence="1"/>
<dbReference type="GeneID" id="110727296"/>